<dbReference type="SUPFAM" id="SSF53756">
    <property type="entry name" value="UDP-Glycosyltransferase/glycogen phosphorylase"/>
    <property type="match status" value="1"/>
</dbReference>
<accession>A0A9X1WW92</accession>
<feature type="domain" description="Glycosyl transferase family 1" evidence="1">
    <location>
        <begin position="205"/>
        <end position="354"/>
    </location>
</feature>
<gene>
    <name evidence="2" type="ORF">MKI79_05480</name>
</gene>
<evidence type="ECO:0000313" key="3">
    <source>
        <dbReference type="Proteomes" id="UP001139701"/>
    </source>
</evidence>
<dbReference type="RefSeq" id="WP_241571049.1">
    <property type="nucleotide sequence ID" value="NZ_JAKUML010000007.1"/>
</dbReference>
<dbReference type="InterPro" id="IPR001296">
    <property type="entry name" value="Glyco_trans_1"/>
</dbReference>
<reference evidence="2" key="1">
    <citation type="submission" date="2022-02" db="EMBL/GenBank/DDBJ databases">
        <title>Acinetobacter A3.8 sp. nov., isolated from Sediment (Zhairuo Island).</title>
        <authorList>
            <person name="Zheng K."/>
        </authorList>
    </citation>
    <scope>NUCLEOTIDE SEQUENCE</scope>
    <source>
        <strain evidence="2">A3.8</strain>
    </source>
</reference>
<dbReference type="AlphaFoldDB" id="A0A9X1WW92"/>
<dbReference type="GO" id="GO:0016757">
    <property type="term" value="F:glycosyltransferase activity"/>
    <property type="evidence" value="ECO:0007669"/>
    <property type="project" value="InterPro"/>
</dbReference>
<dbReference type="Proteomes" id="UP001139701">
    <property type="component" value="Unassembled WGS sequence"/>
</dbReference>
<keyword evidence="3" id="KW-1185">Reference proteome</keyword>
<dbReference type="Pfam" id="PF00534">
    <property type="entry name" value="Glycos_transf_1"/>
    <property type="match status" value="1"/>
</dbReference>
<proteinExistence type="predicted"/>
<name>A0A9X1WW92_9GAMM</name>
<dbReference type="Gene3D" id="3.40.50.2000">
    <property type="entry name" value="Glycogen Phosphorylase B"/>
    <property type="match status" value="2"/>
</dbReference>
<organism evidence="2 3">
    <name type="scientific">Acinetobacter sedimenti</name>
    <dbReference type="NCBI Taxonomy" id="2919922"/>
    <lineage>
        <taxon>Bacteria</taxon>
        <taxon>Pseudomonadati</taxon>
        <taxon>Pseudomonadota</taxon>
        <taxon>Gammaproteobacteria</taxon>
        <taxon>Moraxellales</taxon>
        <taxon>Moraxellaceae</taxon>
        <taxon>Acinetobacter</taxon>
    </lineage>
</organism>
<evidence type="ECO:0000313" key="2">
    <source>
        <dbReference type="EMBL" id="MCJ8146354.1"/>
    </source>
</evidence>
<dbReference type="CDD" id="cd03801">
    <property type="entry name" value="GT4_PimA-like"/>
    <property type="match status" value="1"/>
</dbReference>
<evidence type="ECO:0000259" key="1">
    <source>
        <dbReference type="Pfam" id="PF00534"/>
    </source>
</evidence>
<comment type="caution">
    <text evidence="2">The sequence shown here is derived from an EMBL/GenBank/DDBJ whole genome shotgun (WGS) entry which is preliminary data.</text>
</comment>
<dbReference type="EMBL" id="JAKUML010000007">
    <property type="protein sequence ID" value="MCJ8146354.1"/>
    <property type="molecule type" value="Genomic_DNA"/>
</dbReference>
<sequence>MIRVAISYRVLQSWRVPVFERLSRIEGLELCVFYSDDFEGTKVKSYKGNVGFPSIKLQTRKFSFTTRNGKAYIPYNPNLYTELDKFNPDVIIVEGASNLINNVICFIYSKKKNKKIIQWGLGEIEGRKKSIHRRLADIFFNYIEKKSDAAISYSSYGSEYYKKIGIDENRVFTAVNVVDTEKRLKEIKEYCLNCDLEYPSPLPQKHNFLFVGALSENKNVDLLIKVFSKLCNLNDNIHLTIVGDGPLRNEFEKLAFDLNVNDHVSFSGNQTVLAPYMYNATLMVLPGLGGLAISDALIHGVPVVCTIGDGCEKDLIVNNGLIIKNINEDNLFENLQNLILSKSELIRMRKEAQNFEFSKFNINNYVDVIYRAVRYVCN</sequence>
<dbReference type="InterPro" id="IPR050194">
    <property type="entry name" value="Glycosyltransferase_grp1"/>
</dbReference>
<dbReference type="PANTHER" id="PTHR45947:SF3">
    <property type="entry name" value="SULFOQUINOVOSYL TRANSFERASE SQD2"/>
    <property type="match status" value="1"/>
</dbReference>
<protein>
    <submittedName>
        <fullName evidence="2">Glycosyltransferase family 4 protein</fullName>
    </submittedName>
</protein>
<dbReference type="PANTHER" id="PTHR45947">
    <property type="entry name" value="SULFOQUINOVOSYL TRANSFERASE SQD2"/>
    <property type="match status" value="1"/>
</dbReference>